<sequence>MMEKQETEPCLLATASSSWRKAVPVVRSHHPSPSQYHHRHPLHDKKKAKQPPFIKFQALCGELVICSISSLPGLPRSLKDPTASPSGVQSPSSERIHCSSVNKLD</sequence>
<dbReference type="EMBL" id="OX596108">
    <property type="protein sequence ID" value="CAN0255026.1"/>
    <property type="molecule type" value="Genomic_DNA"/>
</dbReference>
<evidence type="ECO:0000313" key="1">
    <source>
        <dbReference type="EMBL" id="CAN0255026.1"/>
    </source>
</evidence>
<proteinExistence type="predicted"/>
<evidence type="ECO:0000313" key="2">
    <source>
        <dbReference type="Proteomes" id="UP001162501"/>
    </source>
</evidence>
<reference evidence="1" key="2">
    <citation type="submission" date="2025-03" db="EMBL/GenBank/DDBJ databases">
        <authorList>
            <consortium name="ELIXIR-Norway"/>
            <consortium name="Elixir Norway"/>
        </authorList>
    </citation>
    <scope>NUCLEOTIDE SEQUENCE</scope>
</reference>
<gene>
    <name evidence="1" type="ORF">MRATA1EN22A_LOCUS14421</name>
</gene>
<organism evidence="1 2">
    <name type="scientific">Rangifer tarandus platyrhynchus</name>
    <name type="common">Svalbard reindeer</name>
    <dbReference type="NCBI Taxonomy" id="3082113"/>
    <lineage>
        <taxon>Eukaryota</taxon>
        <taxon>Metazoa</taxon>
        <taxon>Chordata</taxon>
        <taxon>Craniata</taxon>
        <taxon>Vertebrata</taxon>
        <taxon>Euteleostomi</taxon>
        <taxon>Mammalia</taxon>
        <taxon>Eutheria</taxon>
        <taxon>Laurasiatheria</taxon>
        <taxon>Artiodactyla</taxon>
        <taxon>Ruminantia</taxon>
        <taxon>Pecora</taxon>
        <taxon>Cervidae</taxon>
        <taxon>Odocoileinae</taxon>
        <taxon>Rangifer</taxon>
    </lineage>
</organism>
<dbReference type="Proteomes" id="UP001162501">
    <property type="component" value="Chromosome 24"/>
</dbReference>
<accession>A0AC59Z626</accession>
<name>A0AC59Z626_RANTA</name>
<reference evidence="1" key="1">
    <citation type="submission" date="2023-05" db="EMBL/GenBank/DDBJ databases">
        <authorList>
            <consortium name="ELIXIR-Norway"/>
        </authorList>
    </citation>
    <scope>NUCLEOTIDE SEQUENCE</scope>
</reference>
<protein>
    <submittedName>
        <fullName evidence="1">Uncharacterized protein</fullName>
    </submittedName>
</protein>